<gene>
    <name evidence="2" type="ORF">OHV25_33650</name>
</gene>
<name>A0AAU2HA83_9ACTN</name>
<sequence>MRSGVPRTLCIVGAGPRGLSVLERLCANERAQPTHSAVTVHVVEPCEPGAGAVWRTDQSRLLLMNTVASQITVHTDASSCIDGPIEPGPTLEEWAREVAASGGRAGHDEQTLAEARDLGPNTYPTRAFYGSYLSAMFQQVVRRAPAHVTIEVHRSRAVALTDSHGEADCEQAVGLLDGTWLSGLDAVVLAQGHVPVRPTAHEERTASLARVHGLRYLQPANPADLDLSGVKAGEPVLLRGLGLNFFDHMTLLTQGRGGSFERVDGRLVYRPSGQEPVMYATSRRGVPYHARGENEKGASERYYPRLLTPEHVETLRKRADDGERIGLRDELWPLITREVESVYYGTWLTAHGRDAERTDLVDRFLACESAEDRSGLLDAAGIPEAERWSWERLSRPYGGQEFGDRAAFRDWLLQYLRDDVREAKHGNLSGPLKSALDVLRDLRNEIRLAVDHSGLHGDSHRDELDGWYTPLNAFLSIGPPTSRIEEMIALIEAGILELTGPQTEIRIDTVNPAFVAQSRAVPGPPLRAHVLIEARLPESDLRRAADPLLQHLVATGQAVNHRVPNAGGAGYETGGLAVAERPYRVRDARGRAHPRRFAYGVPTEAVHWVTAAGIRPGVDSVTLADSDAIARAVLALAPRPTTSVAAPDRLQGALV</sequence>
<dbReference type="InterPro" id="IPR052189">
    <property type="entry name" value="L-asp_N-monooxygenase_NS-form"/>
</dbReference>
<dbReference type="InterPro" id="IPR036188">
    <property type="entry name" value="FAD/NAD-bd_sf"/>
</dbReference>
<evidence type="ECO:0000313" key="2">
    <source>
        <dbReference type="EMBL" id="WTU44178.1"/>
    </source>
</evidence>
<dbReference type="PANTHER" id="PTHR40254:SF1">
    <property type="entry name" value="BLR0577 PROTEIN"/>
    <property type="match status" value="1"/>
</dbReference>
<organism evidence="2">
    <name type="scientific">Streptomyces sp. NBC_00060</name>
    <dbReference type="NCBI Taxonomy" id="2975636"/>
    <lineage>
        <taxon>Bacteria</taxon>
        <taxon>Bacillati</taxon>
        <taxon>Actinomycetota</taxon>
        <taxon>Actinomycetes</taxon>
        <taxon>Kitasatosporales</taxon>
        <taxon>Streptomycetaceae</taxon>
        <taxon>Streptomyces</taxon>
    </lineage>
</organism>
<feature type="domain" description="FAD-dependent urate hydroxylase HpyO/Asp monooxygenase CreE-like FAD/NAD(P)-binding" evidence="1">
    <location>
        <begin position="11"/>
        <end position="193"/>
    </location>
</feature>
<protein>
    <submittedName>
        <fullName evidence="2">FAD/NAD(P)-binding protein</fullName>
    </submittedName>
</protein>
<dbReference type="Pfam" id="PF13454">
    <property type="entry name" value="NAD_binding_9"/>
    <property type="match status" value="1"/>
</dbReference>
<reference evidence="2" key="1">
    <citation type="submission" date="2022-10" db="EMBL/GenBank/DDBJ databases">
        <title>The complete genomes of actinobacterial strains from the NBC collection.</title>
        <authorList>
            <person name="Joergensen T.S."/>
            <person name="Alvarez Arevalo M."/>
            <person name="Sterndorff E.B."/>
            <person name="Faurdal D."/>
            <person name="Vuksanovic O."/>
            <person name="Mourched A.-S."/>
            <person name="Charusanti P."/>
            <person name="Shaw S."/>
            <person name="Blin K."/>
            <person name="Weber T."/>
        </authorList>
    </citation>
    <scope>NUCLEOTIDE SEQUENCE</scope>
    <source>
        <strain evidence="2">NBC_00060</strain>
    </source>
</reference>
<accession>A0AAU2HA83</accession>
<proteinExistence type="predicted"/>
<dbReference type="AlphaFoldDB" id="A0AAU2HA83"/>
<dbReference type="EMBL" id="CP108253">
    <property type="protein sequence ID" value="WTU44178.1"/>
    <property type="molecule type" value="Genomic_DNA"/>
</dbReference>
<evidence type="ECO:0000259" key="1">
    <source>
        <dbReference type="Pfam" id="PF13454"/>
    </source>
</evidence>
<dbReference type="SUPFAM" id="SSF51905">
    <property type="entry name" value="FAD/NAD(P)-binding domain"/>
    <property type="match status" value="1"/>
</dbReference>
<dbReference type="PANTHER" id="PTHR40254">
    <property type="entry name" value="BLR0577 PROTEIN"/>
    <property type="match status" value="1"/>
</dbReference>
<dbReference type="InterPro" id="IPR038732">
    <property type="entry name" value="HpyO/CreE_NAD-binding"/>
</dbReference>